<sequence length="118" mass="13401">MHAGDRRPSDADERRPRRGSMHRRSSSSSRSNTCQRATAPFFFFWPSSGWSIRSARGPPKHRFTIRAIVPTMSGRRPTVCSMVGAWRVGHSASDKRRRRPYQRALHVRGGRGAEPPAF</sequence>
<keyword evidence="3" id="KW-1185">Reference proteome</keyword>
<protein>
    <submittedName>
        <fullName evidence="2">Uncharacterized protein</fullName>
    </submittedName>
</protein>
<dbReference type="Proteomes" id="UP000299102">
    <property type="component" value="Unassembled WGS sequence"/>
</dbReference>
<feature type="compositionally biased region" description="Basic residues" evidence="1">
    <location>
        <begin position="95"/>
        <end position="109"/>
    </location>
</feature>
<evidence type="ECO:0000313" key="2">
    <source>
        <dbReference type="EMBL" id="GBP56399.1"/>
    </source>
</evidence>
<comment type="caution">
    <text evidence="2">The sequence shown here is derived from an EMBL/GenBank/DDBJ whole genome shotgun (WGS) entry which is preliminary data.</text>
</comment>
<dbReference type="EMBL" id="BGZK01000691">
    <property type="protein sequence ID" value="GBP56399.1"/>
    <property type="molecule type" value="Genomic_DNA"/>
</dbReference>
<gene>
    <name evidence="2" type="ORF">EVAR_32269_1</name>
</gene>
<evidence type="ECO:0000313" key="3">
    <source>
        <dbReference type="Proteomes" id="UP000299102"/>
    </source>
</evidence>
<feature type="compositionally biased region" description="Basic and acidic residues" evidence="1">
    <location>
        <begin position="1"/>
        <end position="15"/>
    </location>
</feature>
<feature type="region of interest" description="Disordered" evidence="1">
    <location>
        <begin position="90"/>
        <end position="118"/>
    </location>
</feature>
<dbReference type="AlphaFoldDB" id="A0A4C1X205"/>
<organism evidence="2 3">
    <name type="scientific">Eumeta variegata</name>
    <name type="common">Bagworm moth</name>
    <name type="synonym">Eumeta japonica</name>
    <dbReference type="NCBI Taxonomy" id="151549"/>
    <lineage>
        <taxon>Eukaryota</taxon>
        <taxon>Metazoa</taxon>
        <taxon>Ecdysozoa</taxon>
        <taxon>Arthropoda</taxon>
        <taxon>Hexapoda</taxon>
        <taxon>Insecta</taxon>
        <taxon>Pterygota</taxon>
        <taxon>Neoptera</taxon>
        <taxon>Endopterygota</taxon>
        <taxon>Lepidoptera</taxon>
        <taxon>Glossata</taxon>
        <taxon>Ditrysia</taxon>
        <taxon>Tineoidea</taxon>
        <taxon>Psychidae</taxon>
        <taxon>Oiketicinae</taxon>
        <taxon>Eumeta</taxon>
    </lineage>
</organism>
<proteinExistence type="predicted"/>
<reference evidence="2 3" key="1">
    <citation type="journal article" date="2019" name="Commun. Biol.">
        <title>The bagworm genome reveals a unique fibroin gene that provides high tensile strength.</title>
        <authorList>
            <person name="Kono N."/>
            <person name="Nakamura H."/>
            <person name="Ohtoshi R."/>
            <person name="Tomita M."/>
            <person name="Numata K."/>
            <person name="Arakawa K."/>
        </authorList>
    </citation>
    <scope>NUCLEOTIDE SEQUENCE [LARGE SCALE GENOMIC DNA]</scope>
</reference>
<accession>A0A4C1X205</accession>
<feature type="region of interest" description="Disordered" evidence="1">
    <location>
        <begin position="1"/>
        <end position="34"/>
    </location>
</feature>
<name>A0A4C1X205_EUMVA</name>
<feature type="compositionally biased region" description="Basic residues" evidence="1">
    <location>
        <begin position="16"/>
        <end position="25"/>
    </location>
</feature>
<evidence type="ECO:0000256" key="1">
    <source>
        <dbReference type="SAM" id="MobiDB-lite"/>
    </source>
</evidence>